<dbReference type="AlphaFoldDB" id="A0A916PIJ0"/>
<dbReference type="Pfam" id="PF13557">
    <property type="entry name" value="Phenol_MetA_deg"/>
    <property type="match status" value="1"/>
</dbReference>
<sequence>MNKIIFVVLLTTGLIFAQQDTTEQAIDFEAIKTMNGKQIYEVFCAKCHGIDGKGNIPEEVKESWDVPPPDFTDGYFNSREARKDWYAVIKYGGNARGLSQTMPAFGEIFSEQQIYEIIEHIKSFVNQRKYPQGELNFIRAHYATKAYPEQEFLLIPTFTRETSGASNSKIILYYANRFGSRFQYEVKLPLQNLKSTVNNTTGIGDLELGLKYAFYDNYKSMLILTTGFELSLPTGSETKGFGKGTVFLIPYFAGAKGIGEKIELQGSIKIEAPMNKSKGNPELIYALSTTLSIPEGKRGIFPGIELVGTKTLGMDEHTISIVPKIYIALTKRGHLAISIGREIPVYGDKPFKYRYVG</sequence>
<dbReference type="GO" id="GO:0046872">
    <property type="term" value="F:metal ion binding"/>
    <property type="evidence" value="ECO:0007669"/>
    <property type="project" value="UniProtKB-KW"/>
</dbReference>
<dbReference type="InterPro" id="IPR009056">
    <property type="entry name" value="Cyt_c-like_dom"/>
</dbReference>
<proteinExistence type="predicted"/>
<dbReference type="RefSeq" id="WP_072264221.1">
    <property type="nucleotide sequence ID" value="NZ_CZVV01000151.1"/>
</dbReference>
<dbReference type="Pfam" id="PF13442">
    <property type="entry name" value="Cytochrome_CBB3"/>
    <property type="match status" value="1"/>
</dbReference>
<feature type="non-terminal residue" evidence="6">
    <location>
        <position position="357"/>
    </location>
</feature>
<name>A0A916PIJ0_KRYT1</name>
<dbReference type="SUPFAM" id="SSF46626">
    <property type="entry name" value="Cytochrome c"/>
    <property type="match status" value="1"/>
</dbReference>
<evidence type="ECO:0000256" key="4">
    <source>
        <dbReference type="PROSITE-ProRule" id="PRU00433"/>
    </source>
</evidence>
<dbReference type="InterPro" id="IPR025737">
    <property type="entry name" value="FApF"/>
</dbReference>
<accession>A0A916PIJ0</accession>
<evidence type="ECO:0000313" key="6">
    <source>
        <dbReference type="EMBL" id="CUT05165.1"/>
    </source>
</evidence>
<dbReference type="GO" id="GO:0020037">
    <property type="term" value="F:heme binding"/>
    <property type="evidence" value="ECO:0007669"/>
    <property type="project" value="InterPro"/>
</dbReference>
<gene>
    <name evidence="6" type="ORF">JGI25_01540</name>
</gene>
<evidence type="ECO:0000256" key="1">
    <source>
        <dbReference type="ARBA" id="ARBA00022617"/>
    </source>
</evidence>
<comment type="caution">
    <text evidence="6">The sequence shown here is derived from an EMBL/GenBank/DDBJ whole genome shotgun (WGS) entry which is preliminary data.</text>
</comment>
<keyword evidence="2 4" id="KW-0479">Metal-binding</keyword>
<dbReference type="GO" id="GO:0009055">
    <property type="term" value="F:electron transfer activity"/>
    <property type="evidence" value="ECO:0007669"/>
    <property type="project" value="InterPro"/>
</dbReference>
<feature type="domain" description="Cytochrome c" evidence="5">
    <location>
        <begin position="31"/>
        <end position="125"/>
    </location>
</feature>
<evidence type="ECO:0000256" key="2">
    <source>
        <dbReference type="ARBA" id="ARBA00022723"/>
    </source>
</evidence>
<protein>
    <submittedName>
        <fullName evidence="6">Cytochrome c, mono-and diheme variants</fullName>
    </submittedName>
</protein>
<dbReference type="InterPro" id="IPR036909">
    <property type="entry name" value="Cyt_c-like_dom_sf"/>
</dbReference>
<reference evidence="6 7" key="1">
    <citation type="submission" date="2015-11" db="EMBL/GenBank/DDBJ databases">
        <authorList>
            <person name="Varghese N."/>
        </authorList>
    </citation>
    <scope>NUCLEOTIDE SEQUENCE [LARGE SCALE GENOMIC DNA]</scope>
    <source>
        <strain evidence="6 7">JGI-25</strain>
    </source>
</reference>
<organism evidence="6 7">
    <name type="scientific">Kryptobacter tengchongensis</name>
    <dbReference type="NCBI Taxonomy" id="1643429"/>
    <lineage>
        <taxon>Bacteria</taxon>
        <taxon>Pseudomonadati</taxon>
        <taxon>Candidatus Kryptoniota</taxon>
        <taxon>Candidatus Kryptobacter</taxon>
    </lineage>
</organism>
<keyword evidence="1 4" id="KW-0349">Heme</keyword>
<keyword evidence="3 4" id="KW-0408">Iron</keyword>
<dbReference type="Gene3D" id="1.10.760.10">
    <property type="entry name" value="Cytochrome c-like domain"/>
    <property type="match status" value="1"/>
</dbReference>
<evidence type="ECO:0000256" key="3">
    <source>
        <dbReference type="ARBA" id="ARBA00023004"/>
    </source>
</evidence>
<dbReference type="Proteomes" id="UP000243105">
    <property type="component" value="Unassembled WGS sequence"/>
</dbReference>
<evidence type="ECO:0000259" key="5">
    <source>
        <dbReference type="PROSITE" id="PS51007"/>
    </source>
</evidence>
<evidence type="ECO:0000313" key="7">
    <source>
        <dbReference type="Proteomes" id="UP000243105"/>
    </source>
</evidence>
<dbReference type="PROSITE" id="PS51007">
    <property type="entry name" value="CYTC"/>
    <property type="match status" value="1"/>
</dbReference>
<dbReference type="EMBL" id="CZVV01000151">
    <property type="protein sequence ID" value="CUT05165.1"/>
    <property type="molecule type" value="Genomic_DNA"/>
</dbReference>